<name>A0A8J7E223_9CYAN</name>
<keyword evidence="2" id="KW-0012">Acyltransferase</keyword>
<reference evidence="2" key="1">
    <citation type="submission" date="2020-10" db="EMBL/GenBank/DDBJ databases">
        <authorList>
            <person name="Castelo-Branco R."/>
            <person name="Eusebio N."/>
            <person name="Adriana R."/>
            <person name="Vieira A."/>
            <person name="Brugerolle De Fraissinette N."/>
            <person name="Rezende De Castro R."/>
            <person name="Schneider M.P."/>
            <person name="Vasconcelos V."/>
            <person name="Leao P.N."/>
        </authorList>
    </citation>
    <scope>NUCLEOTIDE SEQUENCE</scope>
    <source>
        <strain evidence="2">LEGE 07157</strain>
    </source>
</reference>
<keyword evidence="2" id="KW-0808">Transferase</keyword>
<dbReference type="RefSeq" id="WP_194031284.1">
    <property type="nucleotide sequence ID" value="NZ_JADEWZ010000040.1"/>
</dbReference>
<proteinExistence type="predicted"/>
<dbReference type="Proteomes" id="UP000654482">
    <property type="component" value="Unassembled WGS sequence"/>
</dbReference>
<gene>
    <name evidence="2" type="ORF">IQ249_20080</name>
</gene>
<evidence type="ECO:0000313" key="2">
    <source>
        <dbReference type="EMBL" id="MBE9118196.1"/>
    </source>
</evidence>
<comment type="caution">
    <text evidence="2">The sequence shown here is derived from an EMBL/GenBank/DDBJ whole genome shotgun (WGS) entry which is preliminary data.</text>
</comment>
<feature type="domain" description="Phospholipid/glycerol acyltransferase" evidence="1">
    <location>
        <begin position="72"/>
        <end position="217"/>
    </location>
</feature>
<dbReference type="AlphaFoldDB" id="A0A8J7E223"/>
<dbReference type="GO" id="GO:0016746">
    <property type="term" value="F:acyltransferase activity"/>
    <property type="evidence" value="ECO:0007669"/>
    <property type="project" value="UniProtKB-KW"/>
</dbReference>
<keyword evidence="3" id="KW-1185">Reference proteome</keyword>
<dbReference type="SMART" id="SM00563">
    <property type="entry name" value="PlsC"/>
    <property type="match status" value="1"/>
</dbReference>
<dbReference type="InterPro" id="IPR002123">
    <property type="entry name" value="Plipid/glycerol_acylTrfase"/>
</dbReference>
<sequence length="467" mass="53799">MTDKPQRACPPLNFIPQRFNPLVLDLTARSLPILLRFRLRRWLPVGIARIETENVEGLVELYRQFQAGKIRFAIAFRHSEVDDPLCMCHLLSRAVPKVARQKGVDLKYPIHSHFIYERGMLLWAGNWLGWYFSRLGGTPIHRGKKLDWLGVRAARDVFANGQLPLAVAPEGATNGHSEIVSPLEPGVAQLGFWCVEDLEKRDRAEEVYIVPIGIRYRYVNPPWKKLDKLFSQLEADCGLPVQRLEKGESSDYAKALYPRLLRLGEHLLSQMEQFYTRVYHISFSTVDSADPNKAIIQRLQTLLDVALSVAERYFNIKGKGSAIDRARRLEEASWHRIYREDIPDLNALSPLERGLADWEAEEADLRMRHMRLAESFVAVTERYVLEKPTAERFAETALILFDFVSRIKGRKPPRRPRLGWRWAQMTVGEPISVRDRAPTYQTSRRQARQAVADLTQDLQVALEELIN</sequence>
<dbReference type="SUPFAM" id="SSF69593">
    <property type="entry name" value="Glycerol-3-phosphate (1)-acyltransferase"/>
    <property type="match status" value="1"/>
</dbReference>
<protein>
    <submittedName>
        <fullName evidence="2">1-acyl-sn-glycerol-3-phosphate acyltransferase</fullName>
    </submittedName>
</protein>
<accession>A0A8J7E223</accession>
<evidence type="ECO:0000313" key="3">
    <source>
        <dbReference type="Proteomes" id="UP000654482"/>
    </source>
</evidence>
<evidence type="ECO:0000259" key="1">
    <source>
        <dbReference type="SMART" id="SM00563"/>
    </source>
</evidence>
<dbReference type="EMBL" id="JADEWZ010000040">
    <property type="protein sequence ID" value="MBE9118196.1"/>
    <property type="molecule type" value="Genomic_DNA"/>
</dbReference>
<organism evidence="2 3">
    <name type="scientific">Lusitaniella coriacea LEGE 07157</name>
    <dbReference type="NCBI Taxonomy" id="945747"/>
    <lineage>
        <taxon>Bacteria</taxon>
        <taxon>Bacillati</taxon>
        <taxon>Cyanobacteriota</taxon>
        <taxon>Cyanophyceae</taxon>
        <taxon>Spirulinales</taxon>
        <taxon>Lusitaniellaceae</taxon>
        <taxon>Lusitaniella</taxon>
    </lineage>
</organism>